<dbReference type="Gene3D" id="3.40.190.10">
    <property type="entry name" value="Periplasmic binding protein-like II"/>
    <property type="match status" value="2"/>
</dbReference>
<feature type="domain" description="Solute-binding protein family 3/N-terminal" evidence="5">
    <location>
        <begin position="46"/>
        <end position="291"/>
    </location>
</feature>
<keyword evidence="7" id="KW-1185">Reference proteome</keyword>
<evidence type="ECO:0000256" key="2">
    <source>
        <dbReference type="ARBA" id="ARBA00010742"/>
    </source>
</evidence>
<proteinExistence type="inferred from homology"/>
<evidence type="ECO:0000313" key="7">
    <source>
        <dbReference type="Proteomes" id="UP001589862"/>
    </source>
</evidence>
<feature type="chain" id="PRO_5047223968" evidence="4">
    <location>
        <begin position="26"/>
        <end position="329"/>
    </location>
</feature>
<dbReference type="EMBL" id="JBHLUB010000032">
    <property type="protein sequence ID" value="MFC0582789.1"/>
    <property type="molecule type" value="Genomic_DNA"/>
</dbReference>
<comment type="caution">
    <text evidence="6">The sequence shown here is derived from an EMBL/GenBank/DDBJ whole genome shotgun (WGS) entry which is preliminary data.</text>
</comment>
<feature type="signal peptide" evidence="4">
    <location>
        <begin position="1"/>
        <end position="25"/>
    </location>
</feature>
<dbReference type="SUPFAM" id="SSF53850">
    <property type="entry name" value="Periplasmic binding protein-like II"/>
    <property type="match status" value="1"/>
</dbReference>
<dbReference type="PANTHER" id="PTHR30024">
    <property type="entry name" value="ALIPHATIC SULFONATES-BINDING PROTEIN-RELATED"/>
    <property type="match status" value="1"/>
</dbReference>
<dbReference type="Pfam" id="PF09084">
    <property type="entry name" value="NMT1"/>
    <property type="match status" value="1"/>
</dbReference>
<gene>
    <name evidence="6" type="ORF">ACFFFR_10445</name>
</gene>
<evidence type="ECO:0000256" key="4">
    <source>
        <dbReference type="SAM" id="SignalP"/>
    </source>
</evidence>
<comment type="subcellular location">
    <subcellularLocation>
        <location evidence="1">Periplasm</location>
    </subcellularLocation>
</comment>
<keyword evidence="3 4" id="KW-0732">Signal</keyword>
<comment type="similarity">
    <text evidence="2">Belongs to the bacterial solute-binding protein SsuA/TauA family.</text>
</comment>
<reference evidence="6 7" key="1">
    <citation type="submission" date="2024-09" db="EMBL/GenBank/DDBJ databases">
        <authorList>
            <person name="Sun Q."/>
            <person name="Mori K."/>
        </authorList>
    </citation>
    <scope>NUCLEOTIDE SEQUENCE [LARGE SCALE GENOMIC DNA]</scope>
    <source>
        <strain evidence="6 7">NCAIM B.02604</strain>
    </source>
</reference>
<dbReference type="InterPro" id="IPR015168">
    <property type="entry name" value="SsuA/THI5"/>
</dbReference>
<accession>A0ABV6PCE1</accession>
<dbReference type="SMART" id="SM00062">
    <property type="entry name" value="PBPb"/>
    <property type="match status" value="1"/>
</dbReference>
<dbReference type="InterPro" id="IPR001638">
    <property type="entry name" value="Solute-binding_3/MltF_N"/>
</dbReference>
<evidence type="ECO:0000313" key="6">
    <source>
        <dbReference type="EMBL" id="MFC0582789.1"/>
    </source>
</evidence>
<evidence type="ECO:0000256" key="1">
    <source>
        <dbReference type="ARBA" id="ARBA00004418"/>
    </source>
</evidence>
<evidence type="ECO:0000256" key="3">
    <source>
        <dbReference type="ARBA" id="ARBA00022729"/>
    </source>
</evidence>
<dbReference type="PROSITE" id="PS51257">
    <property type="entry name" value="PROKAR_LIPOPROTEIN"/>
    <property type="match status" value="1"/>
</dbReference>
<dbReference type="Proteomes" id="UP001589862">
    <property type="component" value="Unassembled WGS sequence"/>
</dbReference>
<sequence>MKHITRKRALAIPALAASLALTLSACGGGDADNKDNNAGGDGQLQKITVGVMPIVDTAPIYLGQQEGFFEEEGLELDLQSGQGGAAIVPGVVSGNFQIGFSNLVSIMVANDKGMNLKFVANGASTTGNKDEDFSAVVVKEDSDIQSAKDLEGKRVSVNTLANIGDTTVSQLVEEAGGDPKKVNFTEVGFPDAPAALDSGQVDAIWVLEPFLTAAKKDGGRILSYNYADFDEGLDIAGYFTSADMMEKDPEMVEKFTRAMNKSLDFAEENPDKVREIVGTYTKIDEETRAEMVLPKFTSEFNKEADQKLADAAKKYGTLNKDLDISTVLP</sequence>
<evidence type="ECO:0000259" key="5">
    <source>
        <dbReference type="SMART" id="SM00062"/>
    </source>
</evidence>
<organism evidence="6 7">
    <name type="scientific">Micrococcoides hystricis</name>
    <dbReference type="NCBI Taxonomy" id="1572761"/>
    <lineage>
        <taxon>Bacteria</taxon>
        <taxon>Bacillati</taxon>
        <taxon>Actinomycetota</taxon>
        <taxon>Actinomycetes</taxon>
        <taxon>Micrococcales</taxon>
        <taxon>Micrococcaceae</taxon>
        <taxon>Micrococcoides</taxon>
    </lineage>
</organism>
<name>A0ABV6PCE1_9MICC</name>
<protein>
    <submittedName>
        <fullName evidence="6">ABC transporter substrate-binding protein</fullName>
    </submittedName>
</protein>
<dbReference type="RefSeq" id="WP_377460228.1">
    <property type="nucleotide sequence ID" value="NZ_JBHLUB010000032.1"/>
</dbReference>
<dbReference type="PANTHER" id="PTHR30024:SF47">
    <property type="entry name" value="TAURINE-BINDING PERIPLASMIC PROTEIN"/>
    <property type="match status" value="1"/>
</dbReference>